<feature type="region of interest" description="Disordered" evidence="1">
    <location>
        <begin position="1"/>
        <end position="51"/>
    </location>
</feature>
<feature type="compositionally biased region" description="Basic and acidic residues" evidence="1">
    <location>
        <begin position="25"/>
        <end position="40"/>
    </location>
</feature>
<evidence type="ECO:0000256" key="1">
    <source>
        <dbReference type="SAM" id="MobiDB-lite"/>
    </source>
</evidence>
<dbReference type="AlphaFoldDB" id="A0A0B7BYN6"/>
<organism evidence="2">
    <name type="scientific">Arion vulgaris</name>
    <dbReference type="NCBI Taxonomy" id="1028688"/>
    <lineage>
        <taxon>Eukaryota</taxon>
        <taxon>Metazoa</taxon>
        <taxon>Spiralia</taxon>
        <taxon>Lophotrochozoa</taxon>
        <taxon>Mollusca</taxon>
        <taxon>Gastropoda</taxon>
        <taxon>Heterobranchia</taxon>
        <taxon>Euthyneura</taxon>
        <taxon>Panpulmonata</taxon>
        <taxon>Eupulmonata</taxon>
        <taxon>Stylommatophora</taxon>
        <taxon>Helicina</taxon>
        <taxon>Arionoidea</taxon>
        <taxon>Arionidae</taxon>
        <taxon>Arion</taxon>
    </lineage>
</organism>
<feature type="non-terminal residue" evidence="2">
    <location>
        <position position="72"/>
    </location>
</feature>
<sequence length="72" mass="8015">MGKKKVQKNQTLNSSGQEPGQGKVGEIKGKKTYSLDKKETESDDTDSLMKVHLPDRLEQSLIDLIVEKKQAS</sequence>
<evidence type="ECO:0000313" key="2">
    <source>
        <dbReference type="EMBL" id="CEK97300.1"/>
    </source>
</evidence>
<name>A0A0B7BYN6_9EUPU</name>
<reference evidence="2" key="1">
    <citation type="submission" date="2014-12" db="EMBL/GenBank/DDBJ databases">
        <title>Insight into the proteome of Arion vulgaris.</title>
        <authorList>
            <person name="Aradska J."/>
            <person name="Bulat T."/>
            <person name="Smidak R."/>
            <person name="Sarate P."/>
            <person name="Gangsoo J."/>
            <person name="Sialana F."/>
            <person name="Bilban M."/>
            <person name="Lubec G."/>
        </authorList>
    </citation>
    <scope>NUCLEOTIDE SEQUENCE</scope>
    <source>
        <tissue evidence="2">Skin</tissue>
    </source>
</reference>
<protein>
    <submittedName>
        <fullName evidence="2">Uncharacterized protein</fullName>
    </submittedName>
</protein>
<proteinExistence type="predicted"/>
<accession>A0A0B7BYN6</accession>
<gene>
    <name evidence="2" type="primary">ORF215362</name>
</gene>
<dbReference type="EMBL" id="HACG01050435">
    <property type="protein sequence ID" value="CEK97300.1"/>
    <property type="molecule type" value="Transcribed_RNA"/>
</dbReference>
<feature type="compositionally biased region" description="Polar residues" evidence="1">
    <location>
        <begin position="8"/>
        <end position="18"/>
    </location>
</feature>